<evidence type="ECO:0000313" key="2">
    <source>
        <dbReference type="Proteomes" id="UP000642014"/>
    </source>
</evidence>
<name>A0AAV4KQ82_9ACTN</name>
<organism evidence="1 2">
    <name type="scientific">Streptomyces cinereoruber</name>
    <dbReference type="NCBI Taxonomy" id="67260"/>
    <lineage>
        <taxon>Bacteria</taxon>
        <taxon>Bacillati</taxon>
        <taxon>Actinomycetota</taxon>
        <taxon>Actinomycetes</taxon>
        <taxon>Kitasatosporales</taxon>
        <taxon>Streptomycetaceae</taxon>
        <taxon>Streptomyces</taxon>
    </lineage>
</organism>
<dbReference type="AlphaFoldDB" id="A0AAV4KQ82"/>
<comment type="caution">
    <text evidence="1">The sequence shown here is derived from an EMBL/GenBank/DDBJ whole genome shotgun (WGS) entry which is preliminary data.</text>
</comment>
<proteinExistence type="predicted"/>
<reference evidence="1 2" key="1">
    <citation type="journal article" date="2014" name="Int. J. Syst. Evol. Microbiol.">
        <title>Complete genome sequence of Corynebacterium casei LMG S-19264T (=DSM 44701T), isolated from a smear-ripened cheese.</title>
        <authorList>
            <consortium name="US DOE Joint Genome Institute (JGI-PGF)"/>
            <person name="Walter F."/>
            <person name="Albersmeier A."/>
            <person name="Kalinowski J."/>
            <person name="Ruckert C."/>
        </authorList>
    </citation>
    <scope>NUCLEOTIDE SEQUENCE [LARGE SCALE GENOMIC DNA]</scope>
    <source>
        <strain evidence="1 2">JCM 4205</strain>
    </source>
</reference>
<dbReference type="GeneID" id="95458729"/>
<accession>A0AAV4KQ82</accession>
<dbReference type="Proteomes" id="UP000642014">
    <property type="component" value="Unassembled WGS sequence"/>
</dbReference>
<protein>
    <submittedName>
        <fullName evidence="1">Uncharacterized protein</fullName>
    </submittedName>
</protein>
<dbReference type="RefSeq" id="WP_167309058.1">
    <property type="nucleotide sequence ID" value="NZ_BMSJ01000014.1"/>
</dbReference>
<dbReference type="EMBL" id="BMSJ01000014">
    <property type="protein sequence ID" value="GGR47418.1"/>
    <property type="molecule type" value="Genomic_DNA"/>
</dbReference>
<sequence>MVRQLCSVGCLCGACHGFMQAGYASAAQYPLSKTARELAGLGRQLT</sequence>
<evidence type="ECO:0000313" key="1">
    <source>
        <dbReference type="EMBL" id="GGR47418.1"/>
    </source>
</evidence>
<gene>
    <name evidence="1" type="ORF">GCM10010497_58440</name>
</gene>